<evidence type="ECO:0000256" key="9">
    <source>
        <dbReference type="ARBA" id="ARBA00022705"/>
    </source>
</evidence>
<organism evidence="25 26">
    <name type="scientific">Palaemonetes kadiakensis Mississippi grass shrimp associated circular virus</name>
    <dbReference type="NCBI Taxonomy" id="1692258"/>
    <lineage>
        <taxon>Viruses</taxon>
        <taxon>Monodnaviria</taxon>
        <taxon>Shotokuvirae</taxon>
        <taxon>Cressdnaviricota</taxon>
        <taxon>Arfiviricetes</taxon>
        <taxon>Cirlivirales</taxon>
        <taxon>Circoviridae</taxon>
    </lineage>
</organism>
<dbReference type="OrthoDB" id="9195at10239"/>
<evidence type="ECO:0000256" key="2">
    <source>
        <dbReference type="ARBA" id="ARBA00001946"/>
    </source>
</evidence>
<keyword evidence="15" id="KW-0347">Helicase</keyword>
<evidence type="ECO:0000256" key="7">
    <source>
        <dbReference type="ARBA" id="ARBA00022679"/>
    </source>
</evidence>
<dbReference type="GO" id="GO:0006260">
    <property type="term" value="P:DNA replication"/>
    <property type="evidence" value="ECO:0007669"/>
    <property type="project" value="UniProtKB-KW"/>
</dbReference>
<comment type="subcellular location">
    <subcellularLocation>
        <location evidence="3">Host nucleus</location>
    </subcellularLocation>
</comment>
<dbReference type="InterPro" id="IPR027417">
    <property type="entry name" value="P-loop_NTPase"/>
</dbReference>
<keyword evidence="17" id="KW-0190">Covalent protein-DNA linkage</keyword>
<keyword evidence="18" id="KW-0238">DNA-binding</keyword>
<feature type="domain" description="CRESS-DNA virus Rep endonuclease" evidence="24">
    <location>
        <begin position="38"/>
        <end position="135"/>
    </location>
</feature>
<dbReference type="SUPFAM" id="SSF52540">
    <property type="entry name" value="P-loop containing nucleoside triphosphate hydrolases"/>
    <property type="match status" value="1"/>
</dbReference>
<dbReference type="Gene3D" id="3.40.1310.20">
    <property type="match status" value="1"/>
</dbReference>
<dbReference type="GO" id="GO:0016787">
    <property type="term" value="F:hydrolase activity"/>
    <property type="evidence" value="ECO:0007669"/>
    <property type="project" value="UniProtKB-KW"/>
</dbReference>
<dbReference type="Pfam" id="PF00910">
    <property type="entry name" value="RNA_helicase"/>
    <property type="match status" value="1"/>
</dbReference>
<accession>A0A0K1RL51</accession>
<evidence type="ECO:0000256" key="14">
    <source>
        <dbReference type="ARBA" id="ARBA00022801"/>
    </source>
</evidence>
<dbReference type="GO" id="GO:0042025">
    <property type="term" value="C:host cell nucleus"/>
    <property type="evidence" value="ECO:0007669"/>
    <property type="project" value="UniProtKB-SubCell"/>
</dbReference>
<evidence type="ECO:0000256" key="19">
    <source>
        <dbReference type="ARBA" id="ARBA00023268"/>
    </source>
</evidence>
<evidence type="ECO:0000256" key="1">
    <source>
        <dbReference type="ARBA" id="ARBA00001936"/>
    </source>
</evidence>
<keyword evidence="10" id="KW-0540">Nuclease</keyword>
<evidence type="ECO:0000259" key="24">
    <source>
        <dbReference type="PROSITE" id="PS52020"/>
    </source>
</evidence>
<feature type="region of interest" description="Disordered" evidence="23">
    <location>
        <begin position="1"/>
        <end position="28"/>
    </location>
</feature>
<dbReference type="PROSITE" id="PS52020">
    <property type="entry name" value="CRESS_DNA_REP"/>
    <property type="match status" value="1"/>
</dbReference>
<evidence type="ECO:0000313" key="26">
    <source>
        <dbReference type="Proteomes" id="UP000163039"/>
    </source>
</evidence>
<keyword evidence="14" id="KW-0378">Hydrolase</keyword>
<dbReference type="RefSeq" id="YP_009163920.1">
    <property type="nucleotide sequence ID" value="NC_027792.1"/>
</dbReference>
<keyword evidence="26" id="KW-1185">Reference proteome</keyword>
<evidence type="ECO:0000256" key="12">
    <source>
        <dbReference type="ARBA" id="ARBA00022741"/>
    </source>
</evidence>
<keyword evidence="7" id="KW-0808">Transferase</keyword>
<proteinExistence type="inferred from homology"/>
<dbReference type="GeneID" id="25479224"/>
<reference evidence="25 26" key="1">
    <citation type="journal article" date="2015" name="Front. Microbiol.">
        <title>Novel circular single-stranded DNA viruses identified in marine invertebrates reveal high sequence diversity and consistent predicted intrinsic disorder patterns within putative structural proteins.</title>
        <authorList>
            <person name="Rosario K."/>
            <person name="Schenck R.O."/>
            <person name="Harbeitner R.C."/>
            <person name="Lawler S.N."/>
            <person name="Breitbart M."/>
        </authorList>
    </citation>
    <scope>NUCLEOTIDE SEQUENCE [LARGE SCALE GENOMIC DNA]</scope>
    <source>
        <strain evidence="25">I0099</strain>
    </source>
</reference>
<evidence type="ECO:0000256" key="20">
    <source>
        <dbReference type="ARBA" id="ARBA00030754"/>
    </source>
</evidence>
<evidence type="ECO:0000256" key="23">
    <source>
        <dbReference type="SAM" id="MobiDB-lite"/>
    </source>
</evidence>
<keyword evidence="13" id="KW-0255">Endonuclease</keyword>
<evidence type="ECO:0000256" key="5">
    <source>
        <dbReference type="ARBA" id="ARBA00014531"/>
    </source>
</evidence>
<keyword evidence="9" id="KW-0235">DNA replication</keyword>
<evidence type="ECO:0000313" key="25">
    <source>
        <dbReference type="EMBL" id="AKV62285.1"/>
    </source>
</evidence>
<keyword evidence="16" id="KW-0067">ATP-binding</keyword>
<keyword evidence="19" id="KW-0511">Multifunctional enzyme</keyword>
<dbReference type="Proteomes" id="UP000163039">
    <property type="component" value="Segment"/>
</dbReference>
<dbReference type="GO" id="GO:0003677">
    <property type="term" value="F:DNA binding"/>
    <property type="evidence" value="ECO:0007669"/>
    <property type="project" value="UniProtKB-KW"/>
</dbReference>
<comment type="cofactor">
    <cofactor evidence="1">
        <name>Mn(2+)</name>
        <dbReference type="ChEBI" id="CHEBI:29035"/>
    </cofactor>
</comment>
<name>A0A0K1RL51_9CIRC</name>
<sequence>MREKERNNTAAPHEPVSRDPGSIRRTKSIKRDAVSLSRRVARWWLLTIPEDDWNPPADLPAGVAHLKGQLESGAEGGYRHWQVMVSFTTQVRLPAVKALFSRTAHCEPSRSDAVDKYVWKEDTRVPGTQFELGRAPVKLNSKPDWDAIWDAAKAGNIEAIPAGIRVRSYANLRRIRSDHAVALPVERSCRVFVGPTGTGKSHRAWSEAGMDAYPKDPRTKFWDGYRDQLHVVIDEFRGGIDIAHLLRWLDRYPVNVEIKGASMPLAAKGIWITSNLAPNLWYPAPQHTATLYHPGIRYWSKCCAE</sequence>
<evidence type="ECO:0000256" key="4">
    <source>
        <dbReference type="ARBA" id="ARBA00008545"/>
    </source>
</evidence>
<keyword evidence="8" id="KW-0548">Nucleotidyltransferase</keyword>
<evidence type="ECO:0000256" key="8">
    <source>
        <dbReference type="ARBA" id="ARBA00022695"/>
    </source>
</evidence>
<evidence type="ECO:0000256" key="6">
    <source>
        <dbReference type="ARBA" id="ARBA00022562"/>
    </source>
</evidence>
<evidence type="ECO:0000256" key="21">
    <source>
        <dbReference type="ARBA" id="ARBA00032243"/>
    </source>
</evidence>
<keyword evidence="11" id="KW-0479">Metal-binding</keyword>
<dbReference type="GO" id="GO:0016779">
    <property type="term" value="F:nucleotidyltransferase activity"/>
    <property type="evidence" value="ECO:0007669"/>
    <property type="project" value="UniProtKB-KW"/>
</dbReference>
<comment type="cofactor">
    <cofactor evidence="2">
        <name>Mg(2+)</name>
        <dbReference type="ChEBI" id="CHEBI:18420"/>
    </cofactor>
</comment>
<dbReference type="GO" id="GO:0004519">
    <property type="term" value="F:endonuclease activity"/>
    <property type="evidence" value="ECO:0007669"/>
    <property type="project" value="UniProtKB-KW"/>
</dbReference>
<dbReference type="GO" id="GO:0005524">
    <property type="term" value="F:ATP binding"/>
    <property type="evidence" value="ECO:0007669"/>
    <property type="project" value="UniProtKB-KW"/>
</dbReference>
<evidence type="ECO:0000256" key="22">
    <source>
        <dbReference type="ARBA" id="ARBA00049360"/>
    </source>
</evidence>
<evidence type="ECO:0000256" key="11">
    <source>
        <dbReference type="ARBA" id="ARBA00022723"/>
    </source>
</evidence>
<dbReference type="InterPro" id="IPR000605">
    <property type="entry name" value="Helicase_SF3_ssDNA/RNA_vir"/>
</dbReference>
<evidence type="ECO:0000256" key="10">
    <source>
        <dbReference type="ARBA" id="ARBA00022722"/>
    </source>
</evidence>
<dbReference type="EMBL" id="KR528560">
    <property type="protein sequence ID" value="AKV62285.1"/>
    <property type="molecule type" value="Genomic_DNA"/>
</dbReference>
<dbReference type="InterPro" id="IPR049912">
    <property type="entry name" value="CRESS_DNA_REP"/>
</dbReference>
<keyword evidence="12" id="KW-0547">Nucleotide-binding</keyword>
<dbReference type="GO" id="GO:0046872">
    <property type="term" value="F:metal ion binding"/>
    <property type="evidence" value="ECO:0007669"/>
    <property type="project" value="UniProtKB-KW"/>
</dbReference>
<keyword evidence="6" id="KW-1048">Host nucleus</keyword>
<dbReference type="GO" id="GO:0003724">
    <property type="term" value="F:RNA helicase activity"/>
    <property type="evidence" value="ECO:0007669"/>
    <property type="project" value="InterPro"/>
</dbReference>
<comment type="similarity">
    <text evidence="4">Belongs to the nanoviruses/circoviruses replication-associated protein family.</text>
</comment>
<evidence type="ECO:0000256" key="16">
    <source>
        <dbReference type="ARBA" id="ARBA00022840"/>
    </source>
</evidence>
<evidence type="ECO:0000256" key="18">
    <source>
        <dbReference type="ARBA" id="ARBA00023125"/>
    </source>
</evidence>
<comment type="catalytic activity">
    <reaction evidence="22">
        <text>ATP + H2O = ADP + phosphate + H(+)</text>
        <dbReference type="Rhea" id="RHEA:13065"/>
        <dbReference type="ChEBI" id="CHEBI:15377"/>
        <dbReference type="ChEBI" id="CHEBI:15378"/>
        <dbReference type="ChEBI" id="CHEBI:30616"/>
        <dbReference type="ChEBI" id="CHEBI:43474"/>
        <dbReference type="ChEBI" id="CHEBI:456216"/>
    </reaction>
</comment>
<evidence type="ECO:0000256" key="3">
    <source>
        <dbReference type="ARBA" id="ARBA00004147"/>
    </source>
</evidence>
<evidence type="ECO:0000256" key="15">
    <source>
        <dbReference type="ARBA" id="ARBA00022806"/>
    </source>
</evidence>
<evidence type="ECO:0000256" key="13">
    <source>
        <dbReference type="ARBA" id="ARBA00022759"/>
    </source>
</evidence>
<dbReference type="KEGG" id="vg:25479224"/>
<dbReference type="GO" id="GO:0003723">
    <property type="term" value="F:RNA binding"/>
    <property type="evidence" value="ECO:0007669"/>
    <property type="project" value="InterPro"/>
</dbReference>
<protein>
    <recommendedName>
        <fullName evidence="5">Replication-associated protein</fullName>
    </recommendedName>
    <alternativeName>
        <fullName evidence="20">ATP-dependent helicase Rep</fullName>
    </alternativeName>
    <alternativeName>
        <fullName evidence="21">RepP</fullName>
    </alternativeName>
</protein>
<evidence type="ECO:0000256" key="17">
    <source>
        <dbReference type="ARBA" id="ARBA00023124"/>
    </source>
</evidence>